<accession>D4F2I2</accession>
<proteinExistence type="predicted"/>
<organism evidence="2 3">
    <name type="scientific">Edwardsiella tarda ATCC 23685</name>
    <dbReference type="NCBI Taxonomy" id="500638"/>
    <lineage>
        <taxon>Bacteria</taxon>
        <taxon>Pseudomonadati</taxon>
        <taxon>Pseudomonadota</taxon>
        <taxon>Gammaproteobacteria</taxon>
        <taxon>Enterobacterales</taxon>
        <taxon>Hafniaceae</taxon>
        <taxon>Edwardsiella</taxon>
    </lineage>
</organism>
<dbReference type="EMBL" id="ADGK01000038">
    <property type="protein sequence ID" value="EFE24009.1"/>
    <property type="molecule type" value="Genomic_DNA"/>
</dbReference>
<keyword evidence="1" id="KW-1133">Transmembrane helix</keyword>
<reference evidence="2 3" key="1">
    <citation type="submission" date="2010-02" db="EMBL/GenBank/DDBJ databases">
        <authorList>
            <person name="Weinstock G."/>
            <person name="Sodergren E."/>
            <person name="Clifton S."/>
            <person name="Fulton L."/>
            <person name="Fulton B."/>
            <person name="Courtney L."/>
            <person name="Fronick C."/>
            <person name="Harrison M."/>
            <person name="Strong C."/>
            <person name="Farmer C."/>
            <person name="Delahaunty K."/>
            <person name="Markovic C."/>
            <person name="Hall O."/>
            <person name="Minx P."/>
            <person name="Tomlinson C."/>
            <person name="Mitreva M."/>
            <person name="Nelson J."/>
            <person name="Hou S."/>
            <person name="Wollam A."/>
            <person name="Pepin K.H."/>
            <person name="Johnson M."/>
            <person name="Bhonagiri V."/>
            <person name="Zhang X."/>
            <person name="Suruliraj S."/>
            <person name="Warren W."/>
            <person name="Chinwalla A."/>
            <person name="Mardis E.R."/>
            <person name="Wilson R.K."/>
        </authorList>
    </citation>
    <scope>NUCLEOTIDE SEQUENCE [LARGE SCALE GENOMIC DNA]</scope>
    <source>
        <strain evidence="2 3">ATCC 23685</strain>
    </source>
</reference>
<evidence type="ECO:0000313" key="2">
    <source>
        <dbReference type="EMBL" id="EFE24009.1"/>
    </source>
</evidence>
<keyword evidence="1" id="KW-0812">Transmembrane</keyword>
<keyword evidence="1" id="KW-0472">Membrane</keyword>
<feature type="transmembrane region" description="Helical" evidence="1">
    <location>
        <begin position="12"/>
        <end position="35"/>
    </location>
</feature>
<dbReference type="AlphaFoldDB" id="D4F2I2"/>
<name>D4F2I2_EDWTA</name>
<comment type="caution">
    <text evidence="2">The sequence shown here is derived from an EMBL/GenBank/DDBJ whole genome shotgun (WGS) entry which is preliminary data.</text>
</comment>
<evidence type="ECO:0000313" key="3">
    <source>
        <dbReference type="Proteomes" id="UP000003692"/>
    </source>
</evidence>
<protein>
    <submittedName>
        <fullName evidence="2">Uncharacterized protein</fullName>
    </submittedName>
</protein>
<sequence>MLNLNFVHVSMAFSYFCVINTVSLLLLFLCFYCALSSCHFYVNSMINKVLFACS</sequence>
<gene>
    <name evidence="2" type="ORF">EDWATA_00932</name>
</gene>
<dbReference type="Proteomes" id="UP000003692">
    <property type="component" value="Unassembled WGS sequence"/>
</dbReference>
<dbReference type="HOGENOM" id="CLU_3042931_0_0_6"/>
<evidence type="ECO:0000256" key="1">
    <source>
        <dbReference type="SAM" id="Phobius"/>
    </source>
</evidence>